<organism evidence="2 3">
    <name type="scientific">Actinokineospora soli</name>
    <dbReference type="NCBI Taxonomy" id="1048753"/>
    <lineage>
        <taxon>Bacteria</taxon>
        <taxon>Bacillati</taxon>
        <taxon>Actinomycetota</taxon>
        <taxon>Actinomycetes</taxon>
        <taxon>Pseudonocardiales</taxon>
        <taxon>Pseudonocardiaceae</taxon>
        <taxon>Actinokineospora</taxon>
    </lineage>
</organism>
<sequence length="119" mass="12633">MISSGASSTPPYSRSTPRSASDGGPEAPGGRATDTEWSTSVRAVRWLSTVRVSMTSTTGRCSATTTFTAVVCQSMSRRDCRGTAEVADSAIWAMTSSTRRCAVRVSRSMSPAMRETRAV</sequence>
<feature type="region of interest" description="Disordered" evidence="1">
    <location>
        <begin position="1"/>
        <end position="38"/>
    </location>
</feature>
<evidence type="ECO:0000256" key="1">
    <source>
        <dbReference type="SAM" id="MobiDB-lite"/>
    </source>
</evidence>
<gene>
    <name evidence="2" type="ORF">ACFQV2_32060</name>
</gene>
<reference evidence="3" key="1">
    <citation type="journal article" date="2019" name="Int. J. Syst. Evol. Microbiol.">
        <title>The Global Catalogue of Microorganisms (GCM) 10K type strain sequencing project: providing services to taxonomists for standard genome sequencing and annotation.</title>
        <authorList>
            <consortium name="The Broad Institute Genomics Platform"/>
            <consortium name="The Broad Institute Genome Sequencing Center for Infectious Disease"/>
            <person name="Wu L."/>
            <person name="Ma J."/>
        </authorList>
    </citation>
    <scope>NUCLEOTIDE SEQUENCE [LARGE SCALE GENOMIC DNA]</scope>
    <source>
        <strain evidence="3">JCM 17695</strain>
    </source>
</reference>
<comment type="caution">
    <text evidence="2">The sequence shown here is derived from an EMBL/GenBank/DDBJ whole genome shotgun (WGS) entry which is preliminary data.</text>
</comment>
<feature type="compositionally biased region" description="Low complexity" evidence="1">
    <location>
        <begin position="1"/>
        <end position="21"/>
    </location>
</feature>
<accession>A0ABW2TX16</accession>
<evidence type="ECO:0000313" key="2">
    <source>
        <dbReference type="EMBL" id="MFC7617368.1"/>
    </source>
</evidence>
<dbReference type="EMBL" id="JBHTEY010000004">
    <property type="protein sequence ID" value="MFC7617368.1"/>
    <property type="molecule type" value="Genomic_DNA"/>
</dbReference>
<evidence type="ECO:0000313" key="3">
    <source>
        <dbReference type="Proteomes" id="UP001596512"/>
    </source>
</evidence>
<proteinExistence type="predicted"/>
<name>A0ABW2TX16_9PSEU</name>
<keyword evidence="3" id="KW-1185">Reference proteome</keyword>
<protein>
    <submittedName>
        <fullName evidence="2">Uncharacterized protein</fullName>
    </submittedName>
</protein>
<dbReference type="Proteomes" id="UP001596512">
    <property type="component" value="Unassembled WGS sequence"/>
</dbReference>